<dbReference type="AlphaFoldDB" id="C1N3I4"/>
<dbReference type="EMBL" id="GG663746">
    <property type="protein sequence ID" value="EEH53437.1"/>
    <property type="molecule type" value="Genomic_DNA"/>
</dbReference>
<accession>C1N3I4</accession>
<keyword evidence="2" id="KW-0812">Transmembrane</keyword>
<gene>
    <name evidence="3" type="ORF">MICPUCDRAFT_68654</name>
</gene>
<dbReference type="Proteomes" id="UP000001876">
    <property type="component" value="Unassembled WGS sequence"/>
</dbReference>
<evidence type="ECO:0000313" key="3">
    <source>
        <dbReference type="EMBL" id="EEH53437.1"/>
    </source>
</evidence>
<sequence length="169" mass="19236">MARARLSESVVAVVVAVGERLDHRDVDVHVHVSRRVRHRKRKRSRRERFKHRGRRDARGCPRRRQRVGGVERPRRRRSRLAERAPGAPHVVPLGTELGCVLGVMISWRAYVKVIGLMGWWREGRTRSEREEEDWKFFFDALAAAAVVAVAGGVLDFVLAGGGEWGGSSW</sequence>
<reference evidence="3 4" key="1">
    <citation type="journal article" date="2009" name="Science">
        <title>Green evolution and dynamic adaptations revealed by genomes of the marine picoeukaryotes Micromonas.</title>
        <authorList>
            <person name="Worden A.Z."/>
            <person name="Lee J.H."/>
            <person name="Mock T."/>
            <person name="Rouze P."/>
            <person name="Simmons M.P."/>
            <person name="Aerts A.L."/>
            <person name="Allen A.E."/>
            <person name="Cuvelier M.L."/>
            <person name="Derelle E."/>
            <person name="Everett M.V."/>
            <person name="Foulon E."/>
            <person name="Grimwood J."/>
            <person name="Gundlach H."/>
            <person name="Henrissat B."/>
            <person name="Napoli C."/>
            <person name="McDonald S.M."/>
            <person name="Parker M.S."/>
            <person name="Rombauts S."/>
            <person name="Salamov A."/>
            <person name="Von Dassow P."/>
            <person name="Badger J.H."/>
            <person name="Coutinho P.M."/>
            <person name="Demir E."/>
            <person name="Dubchak I."/>
            <person name="Gentemann C."/>
            <person name="Eikrem W."/>
            <person name="Gready J.E."/>
            <person name="John U."/>
            <person name="Lanier W."/>
            <person name="Lindquist E.A."/>
            <person name="Lucas S."/>
            <person name="Mayer K.F."/>
            <person name="Moreau H."/>
            <person name="Not F."/>
            <person name="Otillar R."/>
            <person name="Panaud O."/>
            <person name="Pangilinan J."/>
            <person name="Paulsen I."/>
            <person name="Piegu B."/>
            <person name="Poliakov A."/>
            <person name="Robbens S."/>
            <person name="Schmutz J."/>
            <person name="Toulza E."/>
            <person name="Wyss T."/>
            <person name="Zelensky A."/>
            <person name="Zhou K."/>
            <person name="Armbrust E.V."/>
            <person name="Bhattacharya D."/>
            <person name="Goodenough U.W."/>
            <person name="Van de Peer Y."/>
            <person name="Grigoriev I.V."/>
        </authorList>
    </citation>
    <scope>NUCLEOTIDE SEQUENCE [LARGE SCALE GENOMIC DNA]</scope>
    <source>
        <strain evidence="3 4">CCMP1545</strain>
    </source>
</reference>
<keyword evidence="4" id="KW-1185">Reference proteome</keyword>
<dbReference type="OrthoDB" id="503261at2759"/>
<proteinExistence type="predicted"/>
<dbReference type="GeneID" id="9688058"/>
<keyword evidence="2" id="KW-0472">Membrane</keyword>
<evidence type="ECO:0000256" key="2">
    <source>
        <dbReference type="SAM" id="Phobius"/>
    </source>
</evidence>
<name>C1N3I4_MICPC</name>
<evidence type="ECO:0000313" key="4">
    <source>
        <dbReference type="Proteomes" id="UP000001876"/>
    </source>
</evidence>
<dbReference type="KEGG" id="mpp:MICPUCDRAFT_68654"/>
<feature type="compositionally biased region" description="Basic residues" evidence="1">
    <location>
        <begin position="37"/>
        <end position="66"/>
    </location>
</feature>
<keyword evidence="2" id="KW-1133">Transmembrane helix</keyword>
<dbReference type="RefSeq" id="XP_003062618.1">
    <property type="nucleotide sequence ID" value="XM_003062572.1"/>
</dbReference>
<evidence type="ECO:0000256" key="1">
    <source>
        <dbReference type="SAM" id="MobiDB-lite"/>
    </source>
</evidence>
<feature type="transmembrane region" description="Helical" evidence="2">
    <location>
        <begin position="136"/>
        <end position="159"/>
    </location>
</feature>
<organism evidence="4">
    <name type="scientific">Micromonas pusilla (strain CCMP1545)</name>
    <name type="common">Picoplanktonic green alga</name>
    <dbReference type="NCBI Taxonomy" id="564608"/>
    <lineage>
        <taxon>Eukaryota</taxon>
        <taxon>Viridiplantae</taxon>
        <taxon>Chlorophyta</taxon>
        <taxon>Mamiellophyceae</taxon>
        <taxon>Mamiellales</taxon>
        <taxon>Mamiellaceae</taxon>
        <taxon>Micromonas</taxon>
    </lineage>
</organism>
<protein>
    <submittedName>
        <fullName evidence="3">Predicted protein</fullName>
    </submittedName>
</protein>
<feature type="region of interest" description="Disordered" evidence="1">
    <location>
        <begin position="37"/>
        <end position="83"/>
    </location>
</feature>